<dbReference type="GO" id="GO:0016829">
    <property type="term" value="F:lyase activity"/>
    <property type="evidence" value="ECO:0007669"/>
    <property type="project" value="UniProtKB-KW"/>
</dbReference>
<keyword evidence="5" id="KW-0464">Manganese</keyword>
<keyword evidence="4" id="KW-0460">Magnesium</keyword>
<organism evidence="9 10">
    <name type="scientific">Eucalyptus globulus</name>
    <name type="common">Tasmanian blue gum</name>
    <dbReference type="NCBI Taxonomy" id="34317"/>
    <lineage>
        <taxon>Eukaryota</taxon>
        <taxon>Viridiplantae</taxon>
        <taxon>Streptophyta</taxon>
        <taxon>Embryophyta</taxon>
        <taxon>Tracheophyta</taxon>
        <taxon>Spermatophyta</taxon>
        <taxon>Magnoliopsida</taxon>
        <taxon>eudicotyledons</taxon>
        <taxon>Gunneridae</taxon>
        <taxon>Pentapetalae</taxon>
        <taxon>rosids</taxon>
        <taxon>malvids</taxon>
        <taxon>Myrtales</taxon>
        <taxon>Myrtaceae</taxon>
        <taxon>Myrtoideae</taxon>
        <taxon>Eucalypteae</taxon>
        <taxon>Eucalyptus</taxon>
    </lineage>
</organism>
<evidence type="ECO:0000256" key="6">
    <source>
        <dbReference type="ARBA" id="ARBA00023239"/>
    </source>
</evidence>
<dbReference type="InterPro" id="IPR034741">
    <property type="entry name" value="Terpene_cyclase-like_1_C"/>
</dbReference>
<dbReference type="FunFam" id="1.50.10.130:FF:000001">
    <property type="entry name" value="Isoprene synthase, chloroplastic"/>
    <property type="match status" value="1"/>
</dbReference>
<dbReference type="Gene3D" id="1.10.600.10">
    <property type="entry name" value="Farnesyl Diphosphate Synthase"/>
    <property type="match status" value="1"/>
</dbReference>
<reference evidence="9 10" key="1">
    <citation type="submission" date="2024-11" db="EMBL/GenBank/DDBJ databases">
        <title>Chromosome-level genome assembly of Eucalyptus globulus Labill. provides insights into its genome evolution.</title>
        <authorList>
            <person name="Li X."/>
        </authorList>
    </citation>
    <scope>NUCLEOTIDE SEQUENCE [LARGE SCALE GENOMIC DNA]</scope>
    <source>
        <strain evidence="9">CL2024</strain>
        <tissue evidence="9">Fresh tender leaves</tissue>
    </source>
</reference>
<comment type="caution">
    <text evidence="9">The sequence shown here is derived from an EMBL/GenBank/DDBJ whole genome shotgun (WGS) entry which is preliminary data.</text>
</comment>
<evidence type="ECO:0000313" key="10">
    <source>
        <dbReference type="Proteomes" id="UP001634007"/>
    </source>
</evidence>
<dbReference type="InterPro" id="IPR008949">
    <property type="entry name" value="Isoprenoid_synthase_dom_sf"/>
</dbReference>
<evidence type="ECO:0000313" key="9">
    <source>
        <dbReference type="EMBL" id="KAL3729440.1"/>
    </source>
</evidence>
<feature type="domain" description="Terpene synthase metal-binding" evidence="8">
    <location>
        <begin position="299"/>
        <end position="535"/>
    </location>
</feature>
<dbReference type="SUPFAM" id="SSF48576">
    <property type="entry name" value="Terpenoid synthases"/>
    <property type="match status" value="1"/>
</dbReference>
<accession>A0ABD3JP84</accession>
<dbReference type="Gene3D" id="1.50.10.130">
    <property type="entry name" value="Terpene synthase, N-terminal domain"/>
    <property type="match status" value="1"/>
</dbReference>
<dbReference type="Proteomes" id="UP001634007">
    <property type="component" value="Unassembled WGS sequence"/>
</dbReference>
<dbReference type="InterPro" id="IPR001906">
    <property type="entry name" value="Terpene_synth_N"/>
</dbReference>
<dbReference type="InterPro" id="IPR036965">
    <property type="entry name" value="Terpene_synth_N_sf"/>
</dbReference>
<proteinExistence type="predicted"/>
<dbReference type="PANTHER" id="PTHR31225:SF245">
    <property type="entry name" value="(-)-ALPHA-TERPINEOL SYNTHASE-LIKE"/>
    <property type="match status" value="1"/>
</dbReference>
<protein>
    <submittedName>
        <fullName evidence="9">Uncharacterized protein</fullName>
    </submittedName>
</protein>
<dbReference type="EMBL" id="JBJKBG010000007">
    <property type="protein sequence ID" value="KAL3729440.1"/>
    <property type="molecule type" value="Genomic_DNA"/>
</dbReference>
<dbReference type="GO" id="GO:0046872">
    <property type="term" value="F:metal ion binding"/>
    <property type="evidence" value="ECO:0007669"/>
    <property type="project" value="UniProtKB-KW"/>
</dbReference>
<dbReference type="AlphaFoldDB" id="A0ABD3JP84"/>
<evidence type="ECO:0000259" key="8">
    <source>
        <dbReference type="Pfam" id="PF03936"/>
    </source>
</evidence>
<dbReference type="SFLD" id="SFLDS00005">
    <property type="entry name" value="Isoprenoid_Synthase_Type_I"/>
    <property type="match status" value="1"/>
</dbReference>
<keyword evidence="6" id="KW-0456">Lyase</keyword>
<dbReference type="Pfam" id="PF01397">
    <property type="entry name" value="Terpene_synth"/>
    <property type="match status" value="1"/>
</dbReference>
<evidence type="ECO:0000256" key="4">
    <source>
        <dbReference type="ARBA" id="ARBA00022842"/>
    </source>
</evidence>
<dbReference type="InterPro" id="IPR008930">
    <property type="entry name" value="Terpenoid_cyclase/PrenylTrfase"/>
</dbReference>
<keyword evidence="10" id="KW-1185">Reference proteome</keyword>
<dbReference type="SFLD" id="SFLDG01019">
    <property type="entry name" value="Terpene_Cyclase_Like_1_C_Termi"/>
    <property type="match status" value="1"/>
</dbReference>
<keyword evidence="3" id="KW-0479">Metal-binding</keyword>
<dbReference type="InterPro" id="IPR050148">
    <property type="entry name" value="Terpene_synthase-like"/>
</dbReference>
<comment type="cofactor">
    <cofactor evidence="2">
        <name>Mg(2+)</name>
        <dbReference type="ChEBI" id="CHEBI:18420"/>
    </cofactor>
</comment>
<evidence type="ECO:0000256" key="3">
    <source>
        <dbReference type="ARBA" id="ARBA00022723"/>
    </source>
</evidence>
<dbReference type="CDD" id="cd00684">
    <property type="entry name" value="Terpene_cyclase_plant_C1"/>
    <property type="match status" value="1"/>
</dbReference>
<dbReference type="InterPro" id="IPR005630">
    <property type="entry name" value="Terpene_synthase_metal-bd"/>
</dbReference>
<comment type="cofactor">
    <cofactor evidence="1">
        <name>Mn(2+)</name>
        <dbReference type="ChEBI" id="CHEBI:29035"/>
    </cofactor>
</comment>
<name>A0ABD3JP84_EUCGL</name>
<dbReference type="PANTHER" id="PTHR31225">
    <property type="entry name" value="OS04G0344100 PROTEIN-RELATED"/>
    <property type="match status" value="1"/>
</dbReference>
<evidence type="ECO:0000256" key="2">
    <source>
        <dbReference type="ARBA" id="ARBA00001946"/>
    </source>
</evidence>
<feature type="domain" description="Terpene synthase N-terminal" evidence="7">
    <location>
        <begin position="68"/>
        <end position="241"/>
    </location>
</feature>
<gene>
    <name evidence="9" type="ORF">ACJRO7_026541</name>
</gene>
<sequence>MALPVLSTSFLPSSIHHNQPSLLFFRHLHSSSSAATSSTASGAQFVTCASKIEVQEIGRHSANWQPSVWDYDFLQSLSVNYTEDKCLEEVQRLKKEVKGLFDGEMNQVAKLKFIDVVQRLGLRYQFEVEIKNALSSIYNNTEDAQFSDNFDVVSLRFRLLKQHGYNIPQDVFQRFMSKTGTFNESLNEDVKGLLGLYEASFHGLEGETILDEAWTFASKHLKDLNLNEIPTNLASHVSHALDMPIHWRLNRLEARWFIDMYKKQEDMIPSLLQLAKLDFNLVQSVYRKEVSSLARWWVELGVNKMTFCRDRIVESYFWSNSMVFEPQHTAFREMNGKLASMVVLIDDIYDIYGTPEELELLTDFIVRWDITDIDRLPPIIRNSFMAMYNTTNEIGYWTMRERGINPIPYLRKVWAEECKAYLKEVHWRSKGIKPTLKEYIDVATNSSGGVVLMLPSYFLTTDKLTEEGLDYVSKIPSVMRCSSKMLRLINDLSTSSHEVARGDNLKALECYMNETGASEEAAHEHIMHMVREAWKWMNRAVFEDYQIPGLGPFLGACVNTARICHTFYGCGDGFGQPSNITKDSLALAIYDPVPLD</sequence>
<dbReference type="FunFam" id="1.10.600.10:FF:000007">
    <property type="entry name" value="Isoprene synthase, chloroplastic"/>
    <property type="match status" value="1"/>
</dbReference>
<evidence type="ECO:0000259" key="7">
    <source>
        <dbReference type="Pfam" id="PF01397"/>
    </source>
</evidence>
<evidence type="ECO:0000256" key="1">
    <source>
        <dbReference type="ARBA" id="ARBA00001936"/>
    </source>
</evidence>
<dbReference type="SUPFAM" id="SSF48239">
    <property type="entry name" value="Terpenoid cyclases/Protein prenyltransferases"/>
    <property type="match status" value="1"/>
</dbReference>
<evidence type="ECO:0000256" key="5">
    <source>
        <dbReference type="ARBA" id="ARBA00023211"/>
    </source>
</evidence>
<dbReference type="Pfam" id="PF03936">
    <property type="entry name" value="Terpene_synth_C"/>
    <property type="match status" value="1"/>
</dbReference>
<dbReference type="InterPro" id="IPR044814">
    <property type="entry name" value="Terpene_cyclase_plant_C1"/>
</dbReference>